<feature type="non-terminal residue" evidence="1">
    <location>
        <position position="138"/>
    </location>
</feature>
<name>A0AAD5SN96_9FUNG</name>
<evidence type="ECO:0000313" key="1">
    <source>
        <dbReference type="EMBL" id="KAJ3087133.1"/>
    </source>
</evidence>
<gene>
    <name evidence="1" type="ORF">HK100_008469</name>
</gene>
<comment type="caution">
    <text evidence="1">The sequence shown here is derived from an EMBL/GenBank/DDBJ whole genome shotgun (WGS) entry which is preliminary data.</text>
</comment>
<proteinExistence type="predicted"/>
<evidence type="ECO:0000313" key="2">
    <source>
        <dbReference type="Proteomes" id="UP001211907"/>
    </source>
</evidence>
<reference evidence="1" key="1">
    <citation type="submission" date="2020-05" db="EMBL/GenBank/DDBJ databases">
        <title>Phylogenomic resolution of chytrid fungi.</title>
        <authorList>
            <person name="Stajich J.E."/>
            <person name="Amses K."/>
            <person name="Simmons R."/>
            <person name="Seto K."/>
            <person name="Myers J."/>
            <person name="Bonds A."/>
            <person name="Quandt C.A."/>
            <person name="Barry K."/>
            <person name="Liu P."/>
            <person name="Grigoriev I."/>
            <person name="Longcore J.E."/>
            <person name="James T.Y."/>
        </authorList>
    </citation>
    <scope>NUCLEOTIDE SEQUENCE</scope>
    <source>
        <strain evidence="1">JEL0513</strain>
    </source>
</reference>
<organism evidence="1 2">
    <name type="scientific">Physocladia obscura</name>
    <dbReference type="NCBI Taxonomy" id="109957"/>
    <lineage>
        <taxon>Eukaryota</taxon>
        <taxon>Fungi</taxon>
        <taxon>Fungi incertae sedis</taxon>
        <taxon>Chytridiomycota</taxon>
        <taxon>Chytridiomycota incertae sedis</taxon>
        <taxon>Chytridiomycetes</taxon>
        <taxon>Chytridiales</taxon>
        <taxon>Chytriomycetaceae</taxon>
        <taxon>Physocladia</taxon>
    </lineage>
</organism>
<sequence>MANQELYIKYNSNTPVLIDTSYGRGPQQSLPLYTVAHLIGAFQTLPGSPLAGVFAGTIRLHPDSMEAIRPTASILKLQIQHVNGRPDLLYSEEIYTDEKGIGIEMPVDKLVKVPNNTIVLIGVSGCGKTRTCAGPCGT</sequence>
<accession>A0AAD5SN96</accession>
<dbReference type="Proteomes" id="UP001211907">
    <property type="component" value="Unassembled WGS sequence"/>
</dbReference>
<dbReference type="AlphaFoldDB" id="A0AAD5SN96"/>
<dbReference type="EMBL" id="JADGJH010004127">
    <property type="protein sequence ID" value="KAJ3087133.1"/>
    <property type="molecule type" value="Genomic_DNA"/>
</dbReference>
<protein>
    <submittedName>
        <fullName evidence="1">Uncharacterized protein</fullName>
    </submittedName>
</protein>
<keyword evidence="2" id="KW-1185">Reference proteome</keyword>